<evidence type="ECO:0000256" key="1">
    <source>
        <dbReference type="SAM" id="Phobius"/>
    </source>
</evidence>
<dbReference type="EMBL" id="CP003340">
    <property type="protein sequence ID" value="AFC73421.1"/>
    <property type="molecule type" value="Genomic_DNA"/>
</dbReference>
<keyword evidence="1" id="KW-1133">Transmembrane helix</keyword>
<evidence type="ECO:0000313" key="2">
    <source>
        <dbReference type="EMBL" id="AFC73421.1"/>
    </source>
</evidence>
<dbReference type="KEGG" id="rmo:MCI_02600"/>
<accession>H8KCG3</accession>
<gene>
    <name evidence="2" type="ordered locus">MCI_02600</name>
</gene>
<dbReference type="HOGENOM" id="CLU_2883062_0_0_5"/>
<organism evidence="2 3">
    <name type="scientific">Rickettsia montanensis (strain OSU 85-930)</name>
    <dbReference type="NCBI Taxonomy" id="1105114"/>
    <lineage>
        <taxon>Bacteria</taxon>
        <taxon>Pseudomonadati</taxon>
        <taxon>Pseudomonadota</taxon>
        <taxon>Alphaproteobacteria</taxon>
        <taxon>Rickettsiales</taxon>
        <taxon>Rickettsiaceae</taxon>
        <taxon>Rickettsieae</taxon>
        <taxon>Rickettsia</taxon>
        <taxon>spotted fever group</taxon>
    </lineage>
</organism>
<keyword evidence="1" id="KW-0472">Membrane</keyword>
<sequence>MGPIFRKSPNLAAILMNIKGIFISLPGLTPSHLLNPSKIYFMVTMFGPTIFNNVWIFPSLSIQ</sequence>
<evidence type="ECO:0000313" key="3">
    <source>
        <dbReference type="Proteomes" id="UP000008008"/>
    </source>
</evidence>
<keyword evidence="3" id="KW-1185">Reference proteome</keyword>
<feature type="transmembrane region" description="Helical" evidence="1">
    <location>
        <begin position="39"/>
        <end position="57"/>
    </location>
</feature>
<keyword evidence="1" id="KW-0812">Transmembrane</keyword>
<name>H8KCG3_RICMS</name>
<reference evidence="3" key="1">
    <citation type="submission" date="2012-02" db="EMBL/GenBank/DDBJ databases">
        <title>Complete genome sequence of Rickettsia montanensis strain OSU 85-930.</title>
        <authorList>
            <person name="Johnson S.L."/>
            <person name="Munk A.C."/>
            <person name="Han S."/>
            <person name="Bruce D.C."/>
            <person name="Dasch G.A."/>
        </authorList>
    </citation>
    <scope>NUCLEOTIDE SEQUENCE [LARGE SCALE GENOMIC DNA]</scope>
    <source>
        <strain evidence="3">OSU 85-930</strain>
    </source>
</reference>
<proteinExistence type="predicted"/>
<dbReference type="Proteomes" id="UP000008008">
    <property type="component" value="Chromosome"/>
</dbReference>
<protein>
    <submittedName>
        <fullName evidence="2">Uncharacterized protein</fullName>
    </submittedName>
</protein>
<dbReference type="AlphaFoldDB" id="H8KCG3"/>
<feature type="transmembrane region" description="Helical" evidence="1">
    <location>
        <begin position="12"/>
        <end position="33"/>
    </location>
</feature>